<sequence length="118" mass="12954">MALLRPTSTPSSDRRCSTTALRLVFELVSTAQTILPDSDGVIDGHLRKVGMTFHLLKDVPGIISKNIKKSLTEAFASIGIDDWNSLYWIAHPGCGFDLHPAASSFRRSSTSMKINFSM</sequence>
<dbReference type="GO" id="GO:0009813">
    <property type="term" value="P:flavonoid biosynthetic process"/>
    <property type="evidence" value="ECO:0007669"/>
    <property type="project" value="UniProtKB-KW"/>
</dbReference>
<gene>
    <name evidence="7" type="ORF">Fmac_015355</name>
</gene>
<organism evidence="7 8">
    <name type="scientific">Flemingia macrophylla</name>
    <dbReference type="NCBI Taxonomy" id="520843"/>
    <lineage>
        <taxon>Eukaryota</taxon>
        <taxon>Viridiplantae</taxon>
        <taxon>Streptophyta</taxon>
        <taxon>Embryophyta</taxon>
        <taxon>Tracheophyta</taxon>
        <taxon>Spermatophyta</taxon>
        <taxon>Magnoliopsida</taxon>
        <taxon>eudicotyledons</taxon>
        <taxon>Gunneridae</taxon>
        <taxon>Pentapetalae</taxon>
        <taxon>rosids</taxon>
        <taxon>fabids</taxon>
        <taxon>Fabales</taxon>
        <taxon>Fabaceae</taxon>
        <taxon>Papilionoideae</taxon>
        <taxon>50 kb inversion clade</taxon>
        <taxon>NPAAA clade</taxon>
        <taxon>indigoferoid/millettioid clade</taxon>
        <taxon>Phaseoleae</taxon>
        <taxon>Flemingia</taxon>
    </lineage>
</organism>
<evidence type="ECO:0000256" key="5">
    <source>
        <dbReference type="ARBA" id="ARBA00023241"/>
    </source>
</evidence>
<dbReference type="EMBL" id="JBGMDY010000005">
    <property type="protein sequence ID" value="KAL2334142.1"/>
    <property type="molecule type" value="Genomic_DNA"/>
</dbReference>
<dbReference type="InterPro" id="IPR016039">
    <property type="entry name" value="Thiolase-like"/>
</dbReference>
<dbReference type="InterPro" id="IPR012328">
    <property type="entry name" value="Chalcone/stilbene_synt_C"/>
</dbReference>
<comment type="pathway">
    <text evidence="2">Secondary metabolite biosynthesis; flavonoid biosynthesis.</text>
</comment>
<evidence type="ECO:0000313" key="7">
    <source>
        <dbReference type="EMBL" id="KAL2334142.1"/>
    </source>
</evidence>
<dbReference type="InterPro" id="IPR011141">
    <property type="entry name" value="Polyketide_synthase_type-III"/>
</dbReference>
<protein>
    <recommendedName>
        <fullName evidence="4">chalcone synthase</fullName>
        <ecNumber evidence="4">2.3.1.74</ecNumber>
    </recommendedName>
</protein>
<dbReference type="PANTHER" id="PTHR11877:SF14">
    <property type="entry name" value="CHALCONE SYNTHASE"/>
    <property type="match status" value="1"/>
</dbReference>
<keyword evidence="5" id="KW-0284">Flavonoid biosynthesis</keyword>
<dbReference type="Pfam" id="PF02797">
    <property type="entry name" value="Chal_sti_synt_C"/>
    <property type="match status" value="1"/>
</dbReference>
<accession>A0ABD1MEX5</accession>
<dbReference type="PANTHER" id="PTHR11877">
    <property type="entry name" value="HYDROXYMETHYLGLUTARYL-COA SYNTHASE"/>
    <property type="match status" value="1"/>
</dbReference>
<comment type="similarity">
    <text evidence="3">Belongs to the thiolase-like superfamily. Chalcone/stilbene synthases family.</text>
</comment>
<evidence type="ECO:0000256" key="1">
    <source>
        <dbReference type="ARBA" id="ARBA00002969"/>
    </source>
</evidence>
<evidence type="ECO:0000259" key="6">
    <source>
        <dbReference type="Pfam" id="PF02797"/>
    </source>
</evidence>
<dbReference type="AlphaFoldDB" id="A0ABD1MEX5"/>
<comment type="function">
    <text evidence="1">The primary product of this enzyme is 4,2',4',6'-tetrahydroxychalcone (also termed naringenin-chalcone or chalcone) which can under specific conditions spontaneously isomerize into naringenin.</text>
</comment>
<keyword evidence="8" id="KW-1185">Reference proteome</keyword>
<evidence type="ECO:0000256" key="3">
    <source>
        <dbReference type="ARBA" id="ARBA00005531"/>
    </source>
</evidence>
<feature type="domain" description="Chalcone/stilbene synthase C-terminal" evidence="6">
    <location>
        <begin position="26"/>
        <end position="94"/>
    </location>
</feature>
<comment type="caution">
    <text evidence="7">The sequence shown here is derived from an EMBL/GenBank/DDBJ whole genome shotgun (WGS) entry which is preliminary data.</text>
</comment>
<evidence type="ECO:0000313" key="8">
    <source>
        <dbReference type="Proteomes" id="UP001603857"/>
    </source>
</evidence>
<reference evidence="7 8" key="1">
    <citation type="submission" date="2024-08" db="EMBL/GenBank/DDBJ databases">
        <title>Insights into the chromosomal genome structure of Flemingia macrophylla.</title>
        <authorList>
            <person name="Ding Y."/>
            <person name="Zhao Y."/>
            <person name="Bi W."/>
            <person name="Wu M."/>
            <person name="Zhao G."/>
            <person name="Gong Y."/>
            <person name="Li W."/>
            <person name="Zhang P."/>
        </authorList>
    </citation>
    <scope>NUCLEOTIDE SEQUENCE [LARGE SCALE GENOMIC DNA]</scope>
    <source>
        <strain evidence="7">DYQJB</strain>
        <tissue evidence="7">Leaf</tissue>
    </source>
</reference>
<dbReference type="Gene3D" id="3.40.47.10">
    <property type="match status" value="1"/>
</dbReference>
<evidence type="ECO:0000256" key="4">
    <source>
        <dbReference type="ARBA" id="ARBA00012975"/>
    </source>
</evidence>
<dbReference type="SUPFAM" id="SSF53901">
    <property type="entry name" value="Thiolase-like"/>
    <property type="match status" value="1"/>
</dbReference>
<evidence type="ECO:0000256" key="2">
    <source>
        <dbReference type="ARBA" id="ARBA00004966"/>
    </source>
</evidence>
<dbReference type="EC" id="2.3.1.74" evidence="4"/>
<proteinExistence type="inferred from homology"/>
<name>A0ABD1MEX5_9FABA</name>
<dbReference type="Proteomes" id="UP001603857">
    <property type="component" value="Unassembled WGS sequence"/>
</dbReference>
<dbReference type="GO" id="GO:0016210">
    <property type="term" value="F:naringenin-chalcone synthase activity"/>
    <property type="evidence" value="ECO:0007669"/>
    <property type="project" value="UniProtKB-EC"/>
</dbReference>